<dbReference type="SUPFAM" id="SSF53335">
    <property type="entry name" value="S-adenosyl-L-methionine-dependent methyltransferases"/>
    <property type="match status" value="1"/>
</dbReference>
<dbReference type="EMBL" id="CAXITT010000361">
    <property type="protein sequence ID" value="CAL1539927.1"/>
    <property type="molecule type" value="Genomic_DNA"/>
</dbReference>
<proteinExistence type="predicted"/>
<dbReference type="InterPro" id="IPR029063">
    <property type="entry name" value="SAM-dependent_MTases_sf"/>
</dbReference>
<dbReference type="Pfam" id="PF08242">
    <property type="entry name" value="Methyltransf_12"/>
    <property type="match status" value="1"/>
</dbReference>
<dbReference type="AlphaFoldDB" id="A0AAV2I030"/>
<evidence type="ECO:0000313" key="2">
    <source>
        <dbReference type="EMBL" id="CAL1539927.1"/>
    </source>
</evidence>
<name>A0AAV2I030_LYMST</name>
<dbReference type="CDD" id="cd02440">
    <property type="entry name" value="AdoMet_MTases"/>
    <property type="match status" value="1"/>
</dbReference>
<gene>
    <name evidence="2" type="ORF">GSLYS_00013660001</name>
</gene>
<sequence length="235" mass="26023">MYRLLDYRNMAAADAIVELMIHAVPGLKFKLMEGIRVAEFGCGSGRLISSLATRFPSSAFTGSEYRADLVVQMKSSWGYLSNVRFEVFDLCQSNPNPDRKLDWIYAIDVIHYLPYPLTALKVIRALMKDAGSLFMSVEMTGNESHLVPAEKAGGERPTDDAGYLEDAGSLEAASVYALSTFLSLPERNQRVNRDVFGSGWSKKTAVDIYTMAGFKVRVQDLDGAEGRKTLLICEP</sequence>
<feature type="non-terminal residue" evidence="2">
    <location>
        <position position="235"/>
    </location>
</feature>
<dbReference type="PANTHER" id="PTHR45128">
    <property type="entry name" value="METHYLTRANSFERASE TYPE 11"/>
    <property type="match status" value="1"/>
</dbReference>
<reference evidence="2 3" key="1">
    <citation type="submission" date="2024-04" db="EMBL/GenBank/DDBJ databases">
        <authorList>
            <consortium name="Genoscope - CEA"/>
            <person name="William W."/>
        </authorList>
    </citation>
    <scope>NUCLEOTIDE SEQUENCE [LARGE SCALE GENOMIC DNA]</scope>
</reference>
<keyword evidence="3" id="KW-1185">Reference proteome</keyword>
<organism evidence="2 3">
    <name type="scientific">Lymnaea stagnalis</name>
    <name type="common">Great pond snail</name>
    <name type="synonym">Helix stagnalis</name>
    <dbReference type="NCBI Taxonomy" id="6523"/>
    <lineage>
        <taxon>Eukaryota</taxon>
        <taxon>Metazoa</taxon>
        <taxon>Spiralia</taxon>
        <taxon>Lophotrochozoa</taxon>
        <taxon>Mollusca</taxon>
        <taxon>Gastropoda</taxon>
        <taxon>Heterobranchia</taxon>
        <taxon>Euthyneura</taxon>
        <taxon>Panpulmonata</taxon>
        <taxon>Hygrophila</taxon>
        <taxon>Lymnaeoidea</taxon>
        <taxon>Lymnaeidae</taxon>
        <taxon>Lymnaea</taxon>
    </lineage>
</organism>
<dbReference type="PANTHER" id="PTHR45128:SF1">
    <property type="entry name" value="S-ADENOSYLMETHIONINE-DEPENDENT METHYLTRANSFERASE RV2258C"/>
    <property type="match status" value="1"/>
</dbReference>
<accession>A0AAV2I030</accession>
<evidence type="ECO:0000259" key="1">
    <source>
        <dbReference type="Pfam" id="PF08242"/>
    </source>
</evidence>
<dbReference type="Gene3D" id="3.40.50.150">
    <property type="entry name" value="Vaccinia Virus protein VP39"/>
    <property type="match status" value="1"/>
</dbReference>
<dbReference type="InterPro" id="IPR053173">
    <property type="entry name" value="SAM-binding_MTase"/>
</dbReference>
<comment type="caution">
    <text evidence="2">The sequence shown here is derived from an EMBL/GenBank/DDBJ whole genome shotgun (WGS) entry which is preliminary data.</text>
</comment>
<dbReference type="Proteomes" id="UP001497497">
    <property type="component" value="Unassembled WGS sequence"/>
</dbReference>
<protein>
    <recommendedName>
        <fullName evidence="1">Methyltransferase type 12 domain-containing protein</fullName>
    </recommendedName>
</protein>
<feature type="domain" description="Methyltransferase type 12" evidence="1">
    <location>
        <begin position="39"/>
        <end position="132"/>
    </location>
</feature>
<evidence type="ECO:0000313" key="3">
    <source>
        <dbReference type="Proteomes" id="UP001497497"/>
    </source>
</evidence>
<dbReference type="InterPro" id="IPR013217">
    <property type="entry name" value="Methyltransf_12"/>
</dbReference>